<dbReference type="InterPro" id="IPR011034">
    <property type="entry name" value="Formyl_transferase-like_C_sf"/>
</dbReference>
<accession>A0A4R6UUM6</accession>
<evidence type="ECO:0000259" key="1">
    <source>
        <dbReference type="Pfam" id="PF00551"/>
    </source>
</evidence>
<dbReference type="EMBL" id="SNYM01000004">
    <property type="protein sequence ID" value="TDQ49493.1"/>
    <property type="molecule type" value="Genomic_DNA"/>
</dbReference>
<dbReference type="SUPFAM" id="SSF53328">
    <property type="entry name" value="Formyltransferase"/>
    <property type="match status" value="1"/>
</dbReference>
<reference evidence="3 4" key="1">
    <citation type="submission" date="2019-03" db="EMBL/GenBank/DDBJ databases">
        <title>Genomic Encyclopedia of Type Strains, Phase IV (KMG-IV): sequencing the most valuable type-strain genomes for metagenomic binning, comparative biology and taxonomic classification.</title>
        <authorList>
            <person name="Goeker M."/>
        </authorList>
    </citation>
    <scope>NUCLEOTIDE SEQUENCE [LARGE SCALE GENOMIC DNA]</scope>
    <source>
        <strain evidence="3 4">DSM 103792</strain>
    </source>
</reference>
<dbReference type="Pfam" id="PF00551">
    <property type="entry name" value="Formyl_trans_N"/>
    <property type="match status" value="1"/>
</dbReference>
<feature type="domain" description="Formyl transferase N-terminal" evidence="1">
    <location>
        <begin position="90"/>
        <end position="164"/>
    </location>
</feature>
<protein>
    <submittedName>
        <fullName evidence="3">Methionyl-tRNA formyltransferase</fullName>
    </submittedName>
</protein>
<dbReference type="InterPro" id="IPR036477">
    <property type="entry name" value="Formyl_transf_N_sf"/>
</dbReference>
<dbReference type="InterPro" id="IPR002376">
    <property type="entry name" value="Formyl_transf_N"/>
</dbReference>
<feature type="domain" description="Formyl transferase C-terminal" evidence="2">
    <location>
        <begin position="191"/>
        <end position="264"/>
    </location>
</feature>
<comment type="caution">
    <text evidence="3">The sequence shown here is derived from an EMBL/GenBank/DDBJ whole genome shotgun (WGS) entry which is preliminary data.</text>
</comment>
<evidence type="ECO:0000313" key="4">
    <source>
        <dbReference type="Proteomes" id="UP000295375"/>
    </source>
</evidence>
<dbReference type="PANTHER" id="PTHR11138">
    <property type="entry name" value="METHIONYL-TRNA FORMYLTRANSFERASE"/>
    <property type="match status" value="1"/>
</dbReference>
<dbReference type="Proteomes" id="UP000295375">
    <property type="component" value="Unassembled WGS sequence"/>
</dbReference>
<dbReference type="Gene3D" id="3.40.50.12230">
    <property type="match status" value="1"/>
</dbReference>
<dbReference type="RefSeq" id="WP_133589131.1">
    <property type="nucleotide sequence ID" value="NZ_CP037953.1"/>
</dbReference>
<proteinExistence type="predicted"/>
<dbReference type="PANTHER" id="PTHR11138:SF5">
    <property type="entry name" value="METHIONYL-TRNA FORMYLTRANSFERASE, MITOCHONDRIAL"/>
    <property type="match status" value="1"/>
</dbReference>
<dbReference type="InterPro" id="IPR005793">
    <property type="entry name" value="Formyl_trans_C"/>
</dbReference>
<evidence type="ECO:0000313" key="3">
    <source>
        <dbReference type="EMBL" id="TDQ49493.1"/>
    </source>
</evidence>
<name>A0A4R6UUM6_9GAMM</name>
<keyword evidence="3" id="KW-0808">Transferase</keyword>
<keyword evidence="4" id="KW-1185">Reference proteome</keyword>
<dbReference type="SUPFAM" id="SSF50486">
    <property type="entry name" value="FMT C-terminal domain-like"/>
    <property type="match status" value="1"/>
</dbReference>
<organism evidence="3 4">
    <name type="scientific">Permianibacter aggregans</name>
    <dbReference type="NCBI Taxonomy" id="1510150"/>
    <lineage>
        <taxon>Bacteria</taxon>
        <taxon>Pseudomonadati</taxon>
        <taxon>Pseudomonadota</taxon>
        <taxon>Gammaproteobacteria</taxon>
        <taxon>Pseudomonadales</taxon>
        <taxon>Pseudomonadaceae</taxon>
        <taxon>Permianibacter</taxon>
    </lineage>
</organism>
<evidence type="ECO:0000259" key="2">
    <source>
        <dbReference type="Pfam" id="PF02911"/>
    </source>
</evidence>
<sequence length="267" mass="29800">MKIAFFGYDLYHPCLPLLAERGHEIVAIFTGPLSIATQHIHQFAAQHTIPVIDSKPALVALNKLVDSGVELFLSAEYPWKISVPAELRYAINLHPTMLPHGRGPTPIPWLLLQYPQHAGLSFHKMTDSFDAGDILLQQSLSIESGDNYDHYCQKLIGLATEMLPALFAQIETLYRHAQPQAEGSYWPMVPREQQTINWHDAIEKILKTIRAFGSLGTFAKVNEIEARIFYVEANVLAHEVTPGTILQQNGNSITVAAKDGVITIPFR</sequence>
<dbReference type="OrthoDB" id="9802815at2"/>
<dbReference type="GO" id="GO:0004479">
    <property type="term" value="F:methionyl-tRNA formyltransferase activity"/>
    <property type="evidence" value="ECO:0007669"/>
    <property type="project" value="TreeGrafter"/>
</dbReference>
<gene>
    <name evidence="3" type="ORF">EV696_104199</name>
</gene>
<dbReference type="AlphaFoldDB" id="A0A4R6UUM6"/>
<dbReference type="Pfam" id="PF02911">
    <property type="entry name" value="Formyl_trans_C"/>
    <property type="match status" value="1"/>
</dbReference>